<proteinExistence type="predicted"/>
<dbReference type="InterPro" id="IPR036291">
    <property type="entry name" value="NAD(P)-bd_dom_sf"/>
</dbReference>
<dbReference type="RefSeq" id="WP_088620145.1">
    <property type="nucleotide sequence ID" value="NZ_CP022129.1"/>
</dbReference>
<dbReference type="GO" id="GO:0005737">
    <property type="term" value="C:cytoplasm"/>
    <property type="evidence" value="ECO:0007669"/>
    <property type="project" value="TreeGrafter"/>
</dbReference>
<dbReference type="OrthoDB" id="9808276at2"/>
<dbReference type="Gene3D" id="3.40.50.720">
    <property type="entry name" value="NAD(P)-binding Rossmann-like Domain"/>
    <property type="match status" value="1"/>
</dbReference>
<name>A0A1Z4C171_9GAMM</name>
<dbReference type="SUPFAM" id="SSF51735">
    <property type="entry name" value="NAD(P)-binding Rossmann-fold domains"/>
    <property type="match status" value="1"/>
</dbReference>
<dbReference type="GO" id="GO:0004029">
    <property type="term" value="F:aldehyde dehydrogenase (NAD+) activity"/>
    <property type="evidence" value="ECO:0007669"/>
    <property type="project" value="TreeGrafter"/>
</dbReference>
<dbReference type="Pfam" id="PF01370">
    <property type="entry name" value="Epimerase"/>
    <property type="match status" value="1"/>
</dbReference>
<evidence type="ECO:0000256" key="1">
    <source>
        <dbReference type="SAM" id="SignalP"/>
    </source>
</evidence>
<evidence type="ECO:0000259" key="2">
    <source>
        <dbReference type="Pfam" id="PF01370"/>
    </source>
</evidence>
<dbReference type="PANTHER" id="PTHR48079">
    <property type="entry name" value="PROTEIN YEEZ"/>
    <property type="match status" value="1"/>
</dbReference>
<evidence type="ECO:0000313" key="4">
    <source>
        <dbReference type="Proteomes" id="UP000197019"/>
    </source>
</evidence>
<keyword evidence="4" id="KW-1185">Reference proteome</keyword>
<dbReference type="PANTHER" id="PTHR48079:SF6">
    <property type="entry name" value="NAD(P)-BINDING DOMAIN-CONTAINING PROTEIN-RELATED"/>
    <property type="match status" value="1"/>
</dbReference>
<dbReference type="InterPro" id="IPR001509">
    <property type="entry name" value="Epimerase_deHydtase"/>
</dbReference>
<dbReference type="KEGG" id="mpsy:CEK71_15010"/>
<dbReference type="InterPro" id="IPR051783">
    <property type="entry name" value="NAD(P)-dependent_oxidoreduct"/>
</dbReference>
<evidence type="ECO:0000313" key="3">
    <source>
        <dbReference type="EMBL" id="ASF47273.1"/>
    </source>
</evidence>
<keyword evidence="1" id="KW-0732">Signal</keyword>
<sequence>MANILIIGCGAVGSALAAVLSSQGHTVTGLKRQPPSHSDGIHYIAADITSAAAIDALDITVDVVFFIVAAGGRSEQGYRALYVDGLQHVLAKFNRQQWFFVSSTSVYAQSQGEWVDEDSPAESAVITAQLIRQAEQTLWTANPTHVVVRFSGIYGPGREHLLRMARQTPAIQQQPAYFTNRIHQEDCVGVLAFLFGLWLAKTPLQPCYLASDDDPAPLWEVVSWLAARQNSPVPIAKIAAADADANKRCRNARLKALGYAFRYASYQDGYAGLIL</sequence>
<feature type="domain" description="NAD-dependent epimerase/dehydratase" evidence="2">
    <location>
        <begin position="4"/>
        <end position="169"/>
    </location>
</feature>
<feature type="signal peptide" evidence="1">
    <location>
        <begin position="1"/>
        <end position="17"/>
    </location>
</feature>
<protein>
    <submittedName>
        <fullName evidence="3">NAD(P)-dependent oxidoreductase</fullName>
    </submittedName>
</protein>
<dbReference type="Proteomes" id="UP000197019">
    <property type="component" value="Chromosome"/>
</dbReference>
<reference evidence="3 4" key="1">
    <citation type="submission" date="2017-06" db="EMBL/GenBank/DDBJ databases">
        <title>Genome Sequencing of the methanotroph Methylovulum psychrotolerants str. HV10-M2 isolated from a high-altitude environment.</title>
        <authorList>
            <person name="Mateos-Rivera A."/>
        </authorList>
    </citation>
    <scope>NUCLEOTIDE SEQUENCE [LARGE SCALE GENOMIC DNA]</scope>
    <source>
        <strain evidence="3 4">HV10_M2</strain>
    </source>
</reference>
<gene>
    <name evidence="3" type="ORF">CEK71_15010</name>
</gene>
<dbReference type="EMBL" id="CP022129">
    <property type="protein sequence ID" value="ASF47273.1"/>
    <property type="molecule type" value="Genomic_DNA"/>
</dbReference>
<organism evidence="3 4">
    <name type="scientific">Methylovulum psychrotolerans</name>
    <dbReference type="NCBI Taxonomy" id="1704499"/>
    <lineage>
        <taxon>Bacteria</taxon>
        <taxon>Pseudomonadati</taxon>
        <taxon>Pseudomonadota</taxon>
        <taxon>Gammaproteobacteria</taxon>
        <taxon>Methylococcales</taxon>
        <taxon>Methylococcaceae</taxon>
        <taxon>Methylovulum</taxon>
    </lineage>
</organism>
<feature type="chain" id="PRO_5012306245" evidence="1">
    <location>
        <begin position="18"/>
        <end position="275"/>
    </location>
</feature>
<accession>A0A1Z4C171</accession>
<dbReference type="AlphaFoldDB" id="A0A1Z4C171"/>